<keyword evidence="4 7" id="KW-0235">DNA replication</keyword>
<evidence type="ECO:0000259" key="8">
    <source>
        <dbReference type="Pfam" id="PF05916"/>
    </source>
</evidence>
<evidence type="ECO:0000313" key="11">
    <source>
        <dbReference type="Proteomes" id="UP000077315"/>
    </source>
</evidence>
<dbReference type="Gene3D" id="3.40.5.50">
    <property type="match status" value="1"/>
</dbReference>
<dbReference type="GO" id="GO:0000811">
    <property type="term" value="C:GINS complex"/>
    <property type="evidence" value="ECO:0007669"/>
    <property type="project" value="TreeGrafter"/>
</dbReference>
<name>A0A162XTD2_PHYB8</name>
<dbReference type="PANTHER" id="PTHR12772:SF0">
    <property type="entry name" value="DNA REPLICATION COMPLEX GINS PROTEIN PSF2"/>
    <property type="match status" value="1"/>
</dbReference>
<proteinExistence type="inferred from homology"/>
<evidence type="ECO:0000256" key="3">
    <source>
        <dbReference type="ARBA" id="ARBA00015139"/>
    </source>
</evidence>
<dbReference type="InParanoid" id="A0A162XTD2"/>
<reference evidence="11" key="1">
    <citation type="submission" date="2015-06" db="EMBL/GenBank/DDBJ databases">
        <title>Expansion of signal transduction pathways in fungi by whole-genome duplication.</title>
        <authorList>
            <consortium name="DOE Joint Genome Institute"/>
            <person name="Corrochano L.M."/>
            <person name="Kuo A."/>
            <person name="Marcet-Houben M."/>
            <person name="Polaino S."/>
            <person name="Salamov A."/>
            <person name="Villalobos J.M."/>
            <person name="Alvarez M.I."/>
            <person name="Avalos J."/>
            <person name="Benito E.P."/>
            <person name="Benoit I."/>
            <person name="Burger G."/>
            <person name="Camino L.P."/>
            <person name="Canovas D."/>
            <person name="Cerda-Olmedo E."/>
            <person name="Cheng J.-F."/>
            <person name="Dominguez A."/>
            <person name="Elias M."/>
            <person name="Eslava A.P."/>
            <person name="Glaser F."/>
            <person name="Grimwood J."/>
            <person name="Gutierrez G."/>
            <person name="Heitman J."/>
            <person name="Henrissat B."/>
            <person name="Iturriaga E.A."/>
            <person name="Lang B.F."/>
            <person name="Lavin J.L."/>
            <person name="Lee S."/>
            <person name="Li W."/>
            <person name="Lindquist E."/>
            <person name="Lopez-Garcia S."/>
            <person name="Luque E.M."/>
            <person name="Marcos A.T."/>
            <person name="Martin J."/>
            <person name="McCluskey K."/>
            <person name="Medina H.R."/>
            <person name="Miralles-Duran A."/>
            <person name="Miyazaki A."/>
            <person name="Munoz-Torres E."/>
            <person name="Oguiza J.A."/>
            <person name="Ohm R."/>
            <person name="Olmedo M."/>
            <person name="Orejas M."/>
            <person name="Ortiz-Castellanos L."/>
            <person name="Pisabarro A.G."/>
            <person name="Rodriguez-Romero J."/>
            <person name="Ruiz-Herrera J."/>
            <person name="Ruiz-Vazquez R."/>
            <person name="Sanz C."/>
            <person name="Schackwitz W."/>
            <person name="Schmutz J."/>
            <person name="Shahriari M."/>
            <person name="Shelest E."/>
            <person name="Silva-Franco F."/>
            <person name="Soanes D."/>
            <person name="Syed K."/>
            <person name="Tagua V.G."/>
            <person name="Talbot N.J."/>
            <person name="Thon M."/>
            <person name="De vries R.P."/>
            <person name="Wiebenga A."/>
            <person name="Yadav J.S."/>
            <person name="Braun E.L."/>
            <person name="Baker S."/>
            <person name="Garre V."/>
            <person name="Horwitz B."/>
            <person name="Torres-Martinez S."/>
            <person name="Idnurm A."/>
            <person name="Herrera-Estrella A."/>
            <person name="Gabaldon T."/>
            <person name="Grigoriev I.V."/>
        </authorList>
    </citation>
    <scope>NUCLEOTIDE SEQUENCE [LARGE SCALE GENOMIC DNA]</scope>
    <source>
        <strain evidence="11">NRRL 1555(-)</strain>
    </source>
</reference>
<dbReference type="CDD" id="cd21694">
    <property type="entry name" value="GINS_B_Psf2"/>
    <property type="match status" value="1"/>
</dbReference>
<keyword evidence="5" id="KW-0159">Chromosome partition</keyword>
<keyword evidence="6 7" id="KW-0539">Nucleus</keyword>
<dbReference type="RefSeq" id="XP_018294415.1">
    <property type="nucleotide sequence ID" value="XM_018428940.1"/>
</dbReference>
<feature type="domain" description="DNA replication complex GINS protein PSF2 N-terminal" evidence="9">
    <location>
        <begin position="12"/>
        <end position="71"/>
    </location>
</feature>
<dbReference type="PANTHER" id="PTHR12772">
    <property type="entry name" value="DNA REPLICATION COMPLEX GINS PROTEIN PSF2"/>
    <property type="match status" value="1"/>
</dbReference>
<evidence type="ECO:0000256" key="1">
    <source>
        <dbReference type="ARBA" id="ARBA00004123"/>
    </source>
</evidence>
<dbReference type="FunFam" id="3.40.5.50:FF:000001">
    <property type="entry name" value="DNA replication complex GINS protein PSF2"/>
    <property type="match status" value="1"/>
</dbReference>
<gene>
    <name evidence="10" type="ORF">PHYBLDRAFT_123625</name>
</gene>
<dbReference type="Pfam" id="PF25005">
    <property type="entry name" value="PSF2_N"/>
    <property type="match status" value="1"/>
</dbReference>
<evidence type="ECO:0000256" key="6">
    <source>
        <dbReference type="ARBA" id="ARBA00023242"/>
    </source>
</evidence>
<dbReference type="CDD" id="cd11712">
    <property type="entry name" value="GINS_A_psf2"/>
    <property type="match status" value="1"/>
</dbReference>
<dbReference type="GO" id="GO:0000727">
    <property type="term" value="P:double-strand break repair via break-induced replication"/>
    <property type="evidence" value="ECO:0007669"/>
    <property type="project" value="TreeGrafter"/>
</dbReference>
<dbReference type="VEuPathDB" id="FungiDB:PHYBLDRAFT_123625"/>
<comment type="similarity">
    <text evidence="2 7">Belongs to the GINS2/PSF2 family.</text>
</comment>
<dbReference type="FunCoup" id="A0A162XTD2">
    <property type="interactions" value="427"/>
</dbReference>
<dbReference type="AlphaFoldDB" id="A0A162XTD2"/>
<dbReference type="InterPro" id="IPR007257">
    <property type="entry name" value="GINS_Psf2"/>
</dbReference>
<dbReference type="OrthoDB" id="1938138at2759"/>
<dbReference type="InterPro" id="IPR021151">
    <property type="entry name" value="GINS_A"/>
</dbReference>
<sequence length="189" mass="22040">MALPRTHQAAFTPQEVEFLSGNEILTIIPTQRINEIDLIQKSVGPFRPPLQSKVPLWLAILMKKQHKCTIVCPDWLTVEFLKDRLKEEENDADFSKLPFHYMEMAQLLLENARDDVPNSEQVRTLLKDLRETRQAKSRVGLAELDDNWLGMNNLSLMEINEIRPFFTRAYDQIRRLNPDEPDRKARSAN</sequence>
<accession>A0A162XTD2</accession>
<dbReference type="Gene3D" id="1.20.58.1020">
    <property type="match status" value="1"/>
</dbReference>
<evidence type="ECO:0000256" key="7">
    <source>
        <dbReference type="PIRNR" id="PIRNR028998"/>
    </source>
</evidence>
<dbReference type="PIRSF" id="PIRSF028998">
    <property type="entry name" value="GINS_Psf2_subgr"/>
    <property type="match status" value="1"/>
</dbReference>
<comment type="subcellular location">
    <subcellularLocation>
        <location evidence="1 7">Nucleus</location>
    </subcellularLocation>
</comment>
<dbReference type="GO" id="GO:0006260">
    <property type="term" value="P:DNA replication"/>
    <property type="evidence" value="ECO:0007669"/>
    <property type="project" value="UniProtKB-KW"/>
</dbReference>
<dbReference type="Pfam" id="PF05916">
    <property type="entry name" value="Sld5"/>
    <property type="match status" value="1"/>
</dbReference>
<evidence type="ECO:0000256" key="5">
    <source>
        <dbReference type="ARBA" id="ARBA00022829"/>
    </source>
</evidence>
<dbReference type="STRING" id="763407.A0A162XTD2"/>
<dbReference type="GO" id="GO:0007059">
    <property type="term" value="P:chromosome segregation"/>
    <property type="evidence" value="ECO:0007669"/>
    <property type="project" value="UniProtKB-KW"/>
</dbReference>
<comment type="subunit">
    <text evidence="7">Component of the GINS complex.</text>
</comment>
<organism evidence="10 11">
    <name type="scientific">Phycomyces blakesleeanus (strain ATCC 8743b / DSM 1359 / FGSC 10004 / NBRC 33097 / NRRL 1555)</name>
    <dbReference type="NCBI Taxonomy" id="763407"/>
    <lineage>
        <taxon>Eukaryota</taxon>
        <taxon>Fungi</taxon>
        <taxon>Fungi incertae sedis</taxon>
        <taxon>Mucoromycota</taxon>
        <taxon>Mucoromycotina</taxon>
        <taxon>Mucoromycetes</taxon>
        <taxon>Mucorales</taxon>
        <taxon>Phycomycetaceae</taxon>
        <taxon>Phycomyces</taxon>
    </lineage>
</organism>
<evidence type="ECO:0000256" key="2">
    <source>
        <dbReference type="ARBA" id="ARBA00010565"/>
    </source>
</evidence>
<dbReference type="Proteomes" id="UP000077315">
    <property type="component" value="Unassembled WGS sequence"/>
</dbReference>
<protein>
    <recommendedName>
        <fullName evidence="3 7">DNA replication complex GINS protein PSF2</fullName>
    </recommendedName>
</protein>
<dbReference type="SUPFAM" id="SSF158573">
    <property type="entry name" value="GINS helical bundle-like"/>
    <property type="match status" value="1"/>
</dbReference>
<keyword evidence="11" id="KW-1185">Reference proteome</keyword>
<dbReference type="FunFam" id="1.20.58.1020:FF:000001">
    <property type="entry name" value="DNA replication complex GINS protein PSF2"/>
    <property type="match status" value="1"/>
</dbReference>
<dbReference type="InterPro" id="IPR036224">
    <property type="entry name" value="GINS_bundle-like_dom_sf"/>
</dbReference>
<dbReference type="InterPro" id="IPR056784">
    <property type="entry name" value="PSF2_N"/>
</dbReference>
<evidence type="ECO:0000259" key="9">
    <source>
        <dbReference type="Pfam" id="PF25005"/>
    </source>
</evidence>
<feature type="domain" description="GINS subunit" evidence="8">
    <location>
        <begin position="75"/>
        <end position="167"/>
    </location>
</feature>
<dbReference type="EMBL" id="KV440976">
    <property type="protein sequence ID" value="OAD76375.1"/>
    <property type="molecule type" value="Genomic_DNA"/>
</dbReference>
<dbReference type="GeneID" id="28989846"/>
<evidence type="ECO:0000256" key="4">
    <source>
        <dbReference type="ARBA" id="ARBA00022705"/>
    </source>
</evidence>
<evidence type="ECO:0000313" key="10">
    <source>
        <dbReference type="EMBL" id="OAD76375.1"/>
    </source>
</evidence>
<dbReference type="SUPFAM" id="SSF160059">
    <property type="entry name" value="PriA/YqbF domain"/>
    <property type="match status" value="1"/>
</dbReference>